<dbReference type="SUPFAM" id="SSF51735">
    <property type="entry name" value="NAD(P)-binding Rossmann-fold domains"/>
    <property type="match status" value="1"/>
</dbReference>
<reference evidence="4 5" key="1">
    <citation type="submission" date="2021-03" db="EMBL/GenBank/DDBJ databases">
        <title>Genomic Encyclopedia of Type Strains, Phase IV (KMG-IV): sequencing the most valuable type-strain genomes for metagenomic binning, comparative biology and taxonomic classification.</title>
        <authorList>
            <person name="Goeker M."/>
        </authorList>
    </citation>
    <scope>NUCLEOTIDE SEQUENCE [LARGE SCALE GENOMIC DNA]</scope>
    <source>
        <strain evidence="4 5">DSM 13372</strain>
    </source>
</reference>
<dbReference type="InterPro" id="IPR055170">
    <property type="entry name" value="GFO_IDH_MocA-like_dom"/>
</dbReference>
<comment type="caution">
    <text evidence="4">The sequence shown here is derived from an EMBL/GenBank/DDBJ whole genome shotgun (WGS) entry which is preliminary data.</text>
</comment>
<dbReference type="Pfam" id="PF01408">
    <property type="entry name" value="GFO_IDH_MocA"/>
    <property type="match status" value="1"/>
</dbReference>
<dbReference type="SUPFAM" id="SSF55347">
    <property type="entry name" value="Glyceraldehyde-3-phosphate dehydrogenase-like, C-terminal domain"/>
    <property type="match status" value="1"/>
</dbReference>
<dbReference type="EMBL" id="JAGILA010000002">
    <property type="protein sequence ID" value="MBP2234863.1"/>
    <property type="molecule type" value="Genomic_DNA"/>
</dbReference>
<feature type="domain" description="Gfo/Idh/MocA-like oxidoreductase N-terminal" evidence="2">
    <location>
        <begin position="21"/>
        <end position="135"/>
    </location>
</feature>
<dbReference type="PANTHER" id="PTHR43377">
    <property type="entry name" value="BILIVERDIN REDUCTASE A"/>
    <property type="match status" value="1"/>
</dbReference>
<dbReference type="Gene3D" id="3.40.50.720">
    <property type="entry name" value="NAD(P)-binding Rossmann-like Domain"/>
    <property type="match status" value="1"/>
</dbReference>
<feature type="domain" description="GFO/IDH/MocA-like oxidoreductase" evidence="3">
    <location>
        <begin position="143"/>
        <end position="252"/>
    </location>
</feature>
<dbReference type="Gene3D" id="3.30.360.10">
    <property type="entry name" value="Dihydrodipicolinate Reductase, domain 2"/>
    <property type="match status" value="1"/>
</dbReference>
<dbReference type="InterPro" id="IPR000683">
    <property type="entry name" value="Gfo/Idh/MocA-like_OxRdtase_N"/>
</dbReference>
<accession>A0ABS4QW52</accession>
<sequence>MENSKEHPSLFDRLGNSDGLQVAVIGCGAWGKNLVRCFAELNCLGAVADHHSATVAEILALHGGQALTFEQILVEPSIQAVAIATQPSRHFDLAKRALLSGKHVFVEKPLALEFRQAKELAALARRSGLRLMIGHILRFHPAFARLQTLIASGGIGRLLRLEANRKNLGAIRSEEDVLWCLGPHDVSIILALVGSQPTELHVVGGYHLRQGRADTVTLHLAFPAGERAQVNLSWLHPVKEHRLTVIGSEAMVVFDDGAQWDRKLLLYPHIVKVAENATATIRAEPVPLTIEQHEPLKLECQHFINCIVQGSEPITNGEEGLRVTQVLAEASAMMKRGHGLRTTPGRVNARHHHLDV</sequence>
<evidence type="ECO:0000313" key="4">
    <source>
        <dbReference type="EMBL" id="MBP2234863.1"/>
    </source>
</evidence>
<dbReference type="Pfam" id="PF22725">
    <property type="entry name" value="GFO_IDH_MocA_C3"/>
    <property type="match status" value="1"/>
</dbReference>
<evidence type="ECO:0000259" key="2">
    <source>
        <dbReference type="Pfam" id="PF01408"/>
    </source>
</evidence>
<proteinExistence type="predicted"/>
<keyword evidence="5" id="KW-1185">Reference proteome</keyword>
<dbReference type="RefSeq" id="WP_209601138.1">
    <property type="nucleotide sequence ID" value="NZ_JAGILA010000002.1"/>
</dbReference>
<organism evidence="4 5">
    <name type="scientific">Sinorhizobium kostiense</name>
    <dbReference type="NCBI Taxonomy" id="76747"/>
    <lineage>
        <taxon>Bacteria</taxon>
        <taxon>Pseudomonadati</taxon>
        <taxon>Pseudomonadota</taxon>
        <taxon>Alphaproteobacteria</taxon>
        <taxon>Hyphomicrobiales</taxon>
        <taxon>Rhizobiaceae</taxon>
        <taxon>Sinorhizobium/Ensifer group</taxon>
        <taxon>Sinorhizobium</taxon>
    </lineage>
</organism>
<evidence type="ECO:0000259" key="3">
    <source>
        <dbReference type="Pfam" id="PF22725"/>
    </source>
</evidence>
<dbReference type="InterPro" id="IPR036291">
    <property type="entry name" value="NAD(P)-bd_dom_sf"/>
</dbReference>
<dbReference type="Proteomes" id="UP000730739">
    <property type="component" value="Unassembled WGS sequence"/>
</dbReference>
<keyword evidence="1" id="KW-0560">Oxidoreductase</keyword>
<evidence type="ECO:0000256" key="1">
    <source>
        <dbReference type="ARBA" id="ARBA00023002"/>
    </source>
</evidence>
<evidence type="ECO:0000313" key="5">
    <source>
        <dbReference type="Proteomes" id="UP000730739"/>
    </source>
</evidence>
<protein>
    <submittedName>
        <fullName evidence="4">Dehydrogenase</fullName>
    </submittedName>
</protein>
<gene>
    <name evidence="4" type="ORF">J2Z31_001355</name>
</gene>
<dbReference type="InterPro" id="IPR051450">
    <property type="entry name" value="Gfo/Idh/MocA_Oxidoreductases"/>
</dbReference>
<dbReference type="PANTHER" id="PTHR43377:SF6">
    <property type="entry name" value="GFO_IDH_MOCA-LIKE OXIDOREDUCTASE N-TERMINAL DOMAIN-CONTAINING PROTEIN"/>
    <property type="match status" value="1"/>
</dbReference>
<name>A0ABS4QW52_9HYPH</name>